<dbReference type="AlphaFoldDB" id="Q7XZE5"/>
<dbReference type="EMBL" id="AH012974">
    <property type="protein sequence ID" value="AAP74646.1"/>
    <property type="molecule type" value="Genomic_DNA"/>
</dbReference>
<sequence>MWEFNPEGPRTVKHFFGLKLEGMCKLFFRPKVECPDTAEDAGLSCNHLDTQEWLSKAERIRCPAPLPEGLPGPTMAKMLDRVLSRMPSGKDKGKNEETKLHTLRIRTGGIVTSPKEGSREGEAKASSPRGKKRAASEDLETEMPKPGKKVSPGGSAPMGTLTAPCPPTGQPSTELPASSSSQQSSSSGDLPPEMMESETPPTSPPHEAGDTEVLSWRSPDLPKPEANALAALSPERLAPTRGDGKGPAQFNVWSDVLTGLLERATLSEEHRSLMSAVLKKISSATSGLNEAFASLLRGFEVPVGPAADQSVEVAELTRQIGSIDADITLIMRAELAQAKEQARVSNAAALKAAEELRAEQAAHRRSEEKIAEMAVELKNAADRYELLKKEHKDSSADLNKALNATKEIRTELRGAREELQQAGKITAGGSYLLRTKFFDPKYAPLDGRWSPADAYADLAKSTADAAKFFEDQGDKEVEKLFWSQFNAPTRPLPLSDKMVAVAELHRLSGLAMRSVIDHLWPKGPKPDSYFGLVQQFLGAVPRIDAMRRSACIEGARMALARIKAYWKDMEATIIATQDPAGGQYPAEHYLAQVTEGARLIEAQCSKNVLFE</sequence>
<name>Q7XZE5_AEGTA</name>
<evidence type="ECO:0000256" key="2">
    <source>
        <dbReference type="SAM" id="MobiDB-lite"/>
    </source>
</evidence>
<evidence type="ECO:0000313" key="3">
    <source>
        <dbReference type="EMBL" id="AAP74646.1"/>
    </source>
</evidence>
<organism evidence="3">
    <name type="scientific">Aegilops tauschii</name>
    <name type="common">Tausch's goatgrass</name>
    <name type="synonym">Aegilops squarrosa</name>
    <dbReference type="NCBI Taxonomy" id="37682"/>
    <lineage>
        <taxon>Eukaryota</taxon>
        <taxon>Viridiplantae</taxon>
        <taxon>Streptophyta</taxon>
        <taxon>Embryophyta</taxon>
        <taxon>Tracheophyta</taxon>
        <taxon>Spermatophyta</taxon>
        <taxon>Magnoliopsida</taxon>
        <taxon>Liliopsida</taxon>
        <taxon>Poales</taxon>
        <taxon>Poaceae</taxon>
        <taxon>BOP clade</taxon>
        <taxon>Pooideae</taxon>
        <taxon>Triticodae</taxon>
        <taxon>Triticeae</taxon>
        <taxon>Triticinae</taxon>
        <taxon>Aegilops</taxon>
    </lineage>
</organism>
<accession>Q7XZE5</accession>
<reference evidence="3" key="1">
    <citation type="journal article" date="2003" name="Genetics">
        <title>Map-based cloning of leaf rust resistance gene Lr21 from the large and polyploid genome of bread wheat.</title>
        <authorList>
            <person name="Huang L."/>
            <person name="Brooks S.A."/>
            <person name="Li W."/>
            <person name="Fellers J.P."/>
            <person name="Trick H.N."/>
            <person name="Gill B.S."/>
        </authorList>
    </citation>
    <scope>NUCLEOTIDE SEQUENCE</scope>
    <source>
        <strain evidence="3">TA1649</strain>
    </source>
</reference>
<proteinExistence type="predicted"/>
<feature type="compositionally biased region" description="Basic and acidic residues" evidence="2">
    <location>
        <begin position="86"/>
        <end position="100"/>
    </location>
</feature>
<feature type="region of interest" description="Disordered" evidence="2">
    <location>
        <begin position="86"/>
        <end position="224"/>
    </location>
</feature>
<keyword evidence="1" id="KW-0175">Coiled coil</keyword>
<protein>
    <submittedName>
        <fullName evidence="3">Uncharacterized protein</fullName>
    </submittedName>
</protein>
<feature type="coiled-coil region" evidence="1">
    <location>
        <begin position="339"/>
        <end position="422"/>
    </location>
</feature>
<evidence type="ECO:0000256" key="1">
    <source>
        <dbReference type="SAM" id="Coils"/>
    </source>
</evidence>
<feature type="compositionally biased region" description="Low complexity" evidence="2">
    <location>
        <begin position="178"/>
        <end position="200"/>
    </location>
</feature>